<dbReference type="Proteomes" id="UP000017944">
    <property type="component" value="Unassembled WGS sequence"/>
</dbReference>
<protein>
    <recommendedName>
        <fullName evidence="10">DNA polymerase III subunit theta</fullName>
        <ecNumber evidence="1">2.7.7.7</ecNumber>
    </recommendedName>
</protein>
<dbReference type="Gene3D" id="1.20.58.250">
    <property type="entry name" value="DNA polymerase III-theta"/>
    <property type="match status" value="1"/>
</dbReference>
<evidence type="ECO:0000256" key="8">
    <source>
        <dbReference type="ARBA" id="ARBA00059704"/>
    </source>
</evidence>
<reference evidence="11 12" key="1">
    <citation type="submission" date="2013-10" db="EMBL/GenBank/DDBJ databases">
        <title>Draft genomes and the virulence plasmids of Sd1617 vaccine constructs: WRSd3 and WRSd5.</title>
        <authorList>
            <person name="Aksomboon Vongsawan A."/>
            <person name="Venkatesan M.M."/>
            <person name="Vaisvil B."/>
            <person name="Emel G."/>
            <person name="Kepatral V."/>
            <person name="Sethabutr O."/>
            <person name="Serichantalergs O."/>
            <person name="Mason C."/>
        </authorList>
    </citation>
    <scope>NUCLEOTIDE SEQUENCE [LARGE SCALE GENOMIC DNA]</scope>
    <source>
        <strain evidence="11 12">WRSd3</strain>
    </source>
</reference>
<dbReference type="InterPro" id="IPR009052">
    <property type="entry name" value="DNA_pol_III_theta_bac"/>
</dbReference>
<evidence type="ECO:0000256" key="2">
    <source>
        <dbReference type="ARBA" id="ARBA00022679"/>
    </source>
</evidence>
<evidence type="ECO:0000256" key="1">
    <source>
        <dbReference type="ARBA" id="ARBA00012417"/>
    </source>
</evidence>
<comment type="subunit">
    <text evidence="9">The DNA polymerase holoenzyme is a complex that contains 10 different types of subunits. These subunits are organized into 3 functionally essential subassemblies: the pol III core, the beta sliding clamp processivity factor and the clamp-loading complex. The pol III core (subunits alpha,epsilon and theta) contains the polymerase and the 3'-5' exonuclease proofreading activities. The polymerase is tethered to the template via the sliding clamp processivity factor. The clamp-loading complex assembles the beta processivity factor onto the primer template and plays a central role in the organization and communication at the replication fork. This complex contains delta, delta', psi and chi, and copies of either or both of two different DnaX proteins, gamma and tau. The composition of the holoenzyme is, therefore: (alpha,epsilon,theta)[2]-(gamma/tau)[3]-delta,delta', psi,chi-beta[4].</text>
</comment>
<evidence type="ECO:0000256" key="9">
    <source>
        <dbReference type="ARBA" id="ARBA00065841"/>
    </source>
</evidence>
<name>A0A090NG87_SHIDY</name>
<evidence type="ECO:0000256" key="3">
    <source>
        <dbReference type="ARBA" id="ARBA00022695"/>
    </source>
</evidence>
<organism evidence="11 12">
    <name type="scientific">Shigella dysenteriae WRSd3</name>
    <dbReference type="NCBI Taxonomy" id="1401327"/>
    <lineage>
        <taxon>Bacteria</taxon>
        <taxon>Pseudomonadati</taxon>
        <taxon>Pseudomonadota</taxon>
        <taxon>Gammaproteobacteria</taxon>
        <taxon>Enterobacterales</taxon>
        <taxon>Enterobacteriaceae</taxon>
        <taxon>Shigella</taxon>
    </lineage>
</organism>
<dbReference type="GO" id="GO:0006260">
    <property type="term" value="P:DNA replication"/>
    <property type="evidence" value="ECO:0007669"/>
    <property type="project" value="UniProtKB-KW"/>
</dbReference>
<comment type="caution">
    <text evidence="11">The sequence shown here is derived from an EMBL/GenBank/DDBJ whole genome shotgun (WGS) entry which is preliminary data.</text>
</comment>
<keyword evidence="2 11" id="KW-0808">Transferase</keyword>
<gene>
    <name evidence="11" type="ORF">WRSd3_02541</name>
</gene>
<keyword evidence="5" id="KW-0239">DNA-directed DNA polymerase</keyword>
<dbReference type="GO" id="GO:0003677">
    <property type="term" value="F:DNA binding"/>
    <property type="evidence" value="ECO:0007669"/>
    <property type="project" value="InterPro"/>
</dbReference>
<evidence type="ECO:0000256" key="6">
    <source>
        <dbReference type="ARBA" id="ARBA00037724"/>
    </source>
</evidence>
<sequence length="105" mass="12251">MSESRIINSGLPSRLTLSNFCPRMMRRLRMLKNLAKLDQTEMDKVNVDLAAAGVAFKERYNMPVIAEAVEREQPEHLRSWFRERLIAHRLASVNLSRLPYEPKLK</sequence>
<evidence type="ECO:0000313" key="12">
    <source>
        <dbReference type="Proteomes" id="UP000017944"/>
    </source>
</evidence>
<keyword evidence="4" id="KW-0235">DNA replication</keyword>
<evidence type="ECO:0000256" key="4">
    <source>
        <dbReference type="ARBA" id="ARBA00022705"/>
    </source>
</evidence>
<dbReference type="EMBL" id="AXUT01000200">
    <property type="protein sequence ID" value="ESU78906.1"/>
    <property type="molecule type" value="Genomic_DNA"/>
</dbReference>
<comment type="function">
    <text evidence="6">DNA polymerase III is a complex, multichain enzyme responsible for most of the replicative synthesis in bacteria. This DNA polymerase also exhibits 3' to 5' exonuclease activity.</text>
</comment>
<dbReference type="PATRIC" id="fig|1401327.3.peg.2353"/>
<proteinExistence type="predicted"/>
<dbReference type="FunFam" id="1.20.58.250:FF:000001">
    <property type="entry name" value="DNA polymerase III, theta subunit"/>
    <property type="match status" value="1"/>
</dbReference>
<keyword evidence="3 11" id="KW-0548">Nucleotidyltransferase</keyword>
<dbReference type="Pfam" id="PF06440">
    <property type="entry name" value="DNA_pol3_theta"/>
    <property type="match status" value="1"/>
</dbReference>
<evidence type="ECO:0000256" key="10">
    <source>
        <dbReference type="ARBA" id="ARBA00072414"/>
    </source>
</evidence>
<dbReference type="InterPro" id="IPR036745">
    <property type="entry name" value="PolIII_theta_sf"/>
</dbReference>
<evidence type="ECO:0000313" key="11">
    <source>
        <dbReference type="EMBL" id="ESU78906.1"/>
    </source>
</evidence>
<comment type="catalytic activity">
    <reaction evidence="7">
        <text>DNA(n) + a 2'-deoxyribonucleoside 5'-triphosphate = DNA(n+1) + diphosphate</text>
        <dbReference type="Rhea" id="RHEA:22508"/>
        <dbReference type="Rhea" id="RHEA-COMP:17339"/>
        <dbReference type="Rhea" id="RHEA-COMP:17340"/>
        <dbReference type="ChEBI" id="CHEBI:33019"/>
        <dbReference type="ChEBI" id="CHEBI:61560"/>
        <dbReference type="ChEBI" id="CHEBI:173112"/>
        <dbReference type="EC" id="2.7.7.7"/>
    </reaction>
</comment>
<accession>A0A090NG87</accession>
<dbReference type="NCBIfam" id="NF008207">
    <property type="entry name" value="PRK10969.1"/>
    <property type="match status" value="1"/>
</dbReference>
<comment type="function">
    <text evidence="8">The exact function of the theta subunit is unknown.</text>
</comment>
<dbReference type="GO" id="GO:0003887">
    <property type="term" value="F:DNA-directed DNA polymerase activity"/>
    <property type="evidence" value="ECO:0007669"/>
    <property type="project" value="UniProtKB-KW"/>
</dbReference>
<dbReference type="SUPFAM" id="SSF46575">
    <property type="entry name" value="DNA polymerase III theta subunit-like"/>
    <property type="match status" value="1"/>
</dbReference>
<evidence type="ECO:0000256" key="5">
    <source>
        <dbReference type="ARBA" id="ARBA00022932"/>
    </source>
</evidence>
<evidence type="ECO:0000256" key="7">
    <source>
        <dbReference type="ARBA" id="ARBA00049244"/>
    </source>
</evidence>
<dbReference type="EC" id="2.7.7.7" evidence="1"/>
<dbReference type="AlphaFoldDB" id="A0A090NG87"/>